<evidence type="ECO:0000313" key="1">
    <source>
        <dbReference type="EMBL" id="CAC5405265.1"/>
    </source>
</evidence>
<dbReference type="OrthoDB" id="6116553at2759"/>
<dbReference type="Proteomes" id="UP000507470">
    <property type="component" value="Unassembled WGS sequence"/>
</dbReference>
<protein>
    <recommendedName>
        <fullName evidence="3">Retrotransposon gag domain-containing protein</fullName>
    </recommendedName>
</protein>
<evidence type="ECO:0000313" key="2">
    <source>
        <dbReference type="Proteomes" id="UP000507470"/>
    </source>
</evidence>
<gene>
    <name evidence="1" type="ORF">MCOR_38976</name>
</gene>
<dbReference type="EMBL" id="CACVKT020007119">
    <property type="protein sequence ID" value="CAC5405265.1"/>
    <property type="molecule type" value="Genomic_DNA"/>
</dbReference>
<organism evidence="1 2">
    <name type="scientific">Mytilus coruscus</name>
    <name type="common">Sea mussel</name>
    <dbReference type="NCBI Taxonomy" id="42192"/>
    <lineage>
        <taxon>Eukaryota</taxon>
        <taxon>Metazoa</taxon>
        <taxon>Spiralia</taxon>
        <taxon>Lophotrochozoa</taxon>
        <taxon>Mollusca</taxon>
        <taxon>Bivalvia</taxon>
        <taxon>Autobranchia</taxon>
        <taxon>Pteriomorphia</taxon>
        <taxon>Mytilida</taxon>
        <taxon>Mytiloidea</taxon>
        <taxon>Mytilidae</taxon>
        <taxon>Mytilinae</taxon>
        <taxon>Mytilus</taxon>
    </lineage>
</organism>
<evidence type="ECO:0008006" key="3">
    <source>
        <dbReference type="Google" id="ProtNLM"/>
    </source>
</evidence>
<keyword evidence="2" id="KW-1185">Reference proteome</keyword>
<reference evidence="1 2" key="1">
    <citation type="submission" date="2020-06" db="EMBL/GenBank/DDBJ databases">
        <authorList>
            <person name="Li R."/>
            <person name="Bekaert M."/>
        </authorList>
    </citation>
    <scope>NUCLEOTIDE SEQUENCE [LARGE SCALE GENOMIC DNA]</scope>
    <source>
        <strain evidence="2">wild</strain>
    </source>
</reference>
<sequence length="254" mass="29408">MVNLKHYNSDTEAVQWWASFLAFITPQRMAEWETIFVLPFYLCGIAEQWFEMIDTTTKSAFTNIELSFLNRFKQHKEEFIGLTYLRQPENEPVDQYLHRALNYDKTNSVSEQSLVPTYNDRQSMMPVQRQRPVMNNGPLGSCFGFAEMTVYMVQLQQFNVKSLILKAVSSDEDKIMDKISLRLDSIAAISSNSNQQKSDYVPYSSRNNHANNYEYSQSFHVPIYNVRQPMMPVQRQRPVVNNGPLGSRIGCGKS</sequence>
<accession>A0A6J8DB13</accession>
<name>A0A6J8DB13_MYTCO</name>
<dbReference type="AlphaFoldDB" id="A0A6J8DB13"/>
<proteinExistence type="predicted"/>